<dbReference type="AlphaFoldDB" id="A0A4Q7J032"/>
<dbReference type="InterPro" id="IPR012334">
    <property type="entry name" value="Pectin_lyas_fold"/>
</dbReference>
<organism evidence="2 3">
    <name type="scientific">Amycolatopsis suaedae</name>
    <dbReference type="NCBI Taxonomy" id="2510978"/>
    <lineage>
        <taxon>Bacteria</taxon>
        <taxon>Bacillati</taxon>
        <taxon>Actinomycetota</taxon>
        <taxon>Actinomycetes</taxon>
        <taxon>Pseudonocardiales</taxon>
        <taxon>Pseudonocardiaceae</taxon>
        <taxon>Amycolatopsis</taxon>
    </lineage>
</organism>
<dbReference type="Proteomes" id="UP000292003">
    <property type="component" value="Unassembled WGS sequence"/>
</dbReference>
<protein>
    <submittedName>
        <fullName evidence="2">Lyase</fullName>
    </submittedName>
</protein>
<dbReference type="GO" id="GO:0016829">
    <property type="term" value="F:lyase activity"/>
    <property type="evidence" value="ECO:0007669"/>
    <property type="project" value="UniProtKB-KW"/>
</dbReference>
<dbReference type="InterPro" id="IPR039513">
    <property type="entry name" value="PL-6"/>
</dbReference>
<reference evidence="2 3" key="1">
    <citation type="submission" date="2019-02" db="EMBL/GenBank/DDBJ databases">
        <title>Draft genome sequence of Amycolatopsis sp. 8-3EHSu isolated from roots of Suaeda maritima.</title>
        <authorList>
            <person name="Duangmal K."/>
            <person name="Chantavorakit T."/>
        </authorList>
    </citation>
    <scope>NUCLEOTIDE SEQUENCE [LARGE SCALE GENOMIC DNA]</scope>
    <source>
        <strain evidence="2 3">8-3EHSu</strain>
    </source>
</reference>
<dbReference type="SUPFAM" id="SSF51126">
    <property type="entry name" value="Pectin lyase-like"/>
    <property type="match status" value="1"/>
</dbReference>
<evidence type="ECO:0000256" key="1">
    <source>
        <dbReference type="SAM" id="MobiDB-lite"/>
    </source>
</evidence>
<dbReference type="InterPro" id="IPR006626">
    <property type="entry name" value="PbH1"/>
</dbReference>
<dbReference type="CDD" id="cd14251">
    <property type="entry name" value="PL-6"/>
    <property type="match status" value="1"/>
</dbReference>
<dbReference type="InterPro" id="IPR011050">
    <property type="entry name" value="Pectin_lyase_fold/virulence"/>
</dbReference>
<sequence>MTSLAALQTALDRANPGDRIELADGTYTASKAITIRRSGVTVAADNVGRAEIRGSAGFTFSGSVSGVVVEGFVLRHSATMSIPAEATRVRITRNTFRLAGSGNWLTVNGDDAEIDRNTFADRSSEGVFLQVSGPGSDIAKRTRVHHNYFFNHTFSGTNGGESIRLGYSHKQSKSANAVIEHNLFEKANGDSEAISVKSSDNVVRHNTIRDSRGYLVLRHGHRTLVDGNILLGSGIRFHGNDHRVVNNYVANSGDRAIVFGSGKEADSGPDSKLHDRPDRVTVAFNTLLGTGAVVDSDGGEFKPKDCVLANNIIQGSSSKLVDMVGGSTVRYEGNIVWGGSAGSIPPGGYRSVDPKLVRDAAGLQRLSAGSPAIDASAGSYPYVTVDFDPHARTGRPDTGADEFGGTVARKPLTKADVGPLS</sequence>
<dbReference type="Gene3D" id="2.160.20.10">
    <property type="entry name" value="Single-stranded right-handed beta-helix, Pectin lyase-like"/>
    <property type="match status" value="1"/>
</dbReference>
<gene>
    <name evidence="2" type="ORF">EWH70_28365</name>
</gene>
<keyword evidence="2" id="KW-0456">Lyase</keyword>
<evidence type="ECO:0000313" key="2">
    <source>
        <dbReference type="EMBL" id="RZQ60690.1"/>
    </source>
</evidence>
<dbReference type="Pfam" id="PF14592">
    <property type="entry name" value="Chondroitinas_B"/>
    <property type="match status" value="1"/>
</dbReference>
<feature type="region of interest" description="Disordered" evidence="1">
    <location>
        <begin position="391"/>
        <end position="421"/>
    </location>
</feature>
<name>A0A4Q7J032_9PSEU</name>
<dbReference type="OrthoDB" id="273319at2"/>
<proteinExistence type="predicted"/>
<keyword evidence="3" id="KW-1185">Reference proteome</keyword>
<accession>A0A4Q7J032</accession>
<evidence type="ECO:0000313" key="3">
    <source>
        <dbReference type="Proteomes" id="UP000292003"/>
    </source>
</evidence>
<dbReference type="SMART" id="SM00710">
    <property type="entry name" value="PbH1"/>
    <property type="match status" value="8"/>
</dbReference>
<comment type="caution">
    <text evidence="2">The sequence shown here is derived from an EMBL/GenBank/DDBJ whole genome shotgun (WGS) entry which is preliminary data.</text>
</comment>
<dbReference type="EMBL" id="SFCC01000016">
    <property type="protein sequence ID" value="RZQ60690.1"/>
    <property type="molecule type" value="Genomic_DNA"/>
</dbReference>